<name>A0A8S5S1Q3_9CAUD</name>
<dbReference type="EMBL" id="BK032513">
    <property type="protein sequence ID" value="DAF44918.1"/>
    <property type="molecule type" value="Genomic_DNA"/>
</dbReference>
<proteinExistence type="predicted"/>
<accession>A0A8S5S1Q3</accession>
<organism evidence="1">
    <name type="scientific">Siphoviridae sp. ctCIv11</name>
    <dbReference type="NCBI Taxonomy" id="2827806"/>
    <lineage>
        <taxon>Viruses</taxon>
        <taxon>Duplodnaviria</taxon>
        <taxon>Heunggongvirae</taxon>
        <taxon>Uroviricota</taxon>
        <taxon>Caudoviricetes</taxon>
    </lineage>
</organism>
<reference evidence="1" key="1">
    <citation type="journal article" date="2021" name="Proc. Natl. Acad. Sci. U.S.A.">
        <title>A Catalog of Tens of Thousands of Viruses from Human Metagenomes Reveals Hidden Associations with Chronic Diseases.</title>
        <authorList>
            <person name="Tisza M.J."/>
            <person name="Buck C.B."/>
        </authorList>
    </citation>
    <scope>NUCLEOTIDE SEQUENCE</scope>
    <source>
        <strain evidence="1">CtCIv11</strain>
    </source>
</reference>
<sequence>MKWTLFVLDFDNTYDLTENNENGVQPIVYLVPTDKIPNVIDASEEAHDNFHSDDNPGLCIGDFFEEFLESKGIDYRRVGDIDLTFGERADSYLSDEIELAVV</sequence>
<evidence type="ECO:0000313" key="1">
    <source>
        <dbReference type="EMBL" id="DAF44918.1"/>
    </source>
</evidence>
<protein>
    <submittedName>
        <fullName evidence="1">Uncharacterized protein</fullName>
    </submittedName>
</protein>